<evidence type="ECO:0000256" key="1">
    <source>
        <dbReference type="ARBA" id="ARBA00023015"/>
    </source>
</evidence>
<dbReference type="PROSITE" id="PS01124">
    <property type="entry name" value="HTH_ARAC_FAMILY_2"/>
    <property type="match status" value="1"/>
</dbReference>
<organism evidence="5 6">
    <name type="scientific">Ottowia thiooxydans</name>
    <dbReference type="NCBI Taxonomy" id="219182"/>
    <lineage>
        <taxon>Bacteria</taxon>
        <taxon>Pseudomonadati</taxon>
        <taxon>Pseudomonadota</taxon>
        <taxon>Betaproteobacteria</taxon>
        <taxon>Burkholderiales</taxon>
        <taxon>Comamonadaceae</taxon>
        <taxon>Ottowia</taxon>
    </lineage>
</organism>
<gene>
    <name evidence="5" type="ORF">ABIE13_005174</name>
</gene>
<sequence>MDSNNSRFSGEPRTHRIRTNPIGHAQPLAAFQRQLTQFLQGVHVEPLHDQPLALESTITSFDSMVISIARTTPTRCTHPDEEPIDDGVLLMGMPVGKCRLQVRSKTWDMVDKDMVFARPGQMQSVVAYTPAHLCSVLLSRSLLSSMGIDVDAILLRPLRDNPTAALFTQYAHLLCDHSALASPELRRAATLHLHDLAALLAGASGDMSHRACGRGVRGARLLTIKNDIAARFTDPAISVIDVARRQNITPRYLQMLLEQDGLTFTALVLERRLALARRMLQDPRMAKYAISAIAFDVGFGDLSHFNKSFRIRYGLTPSEARRCAPGERH</sequence>
<dbReference type="SUPFAM" id="SSF46689">
    <property type="entry name" value="Homeodomain-like"/>
    <property type="match status" value="1"/>
</dbReference>
<comment type="caution">
    <text evidence="5">The sequence shown here is derived from an EMBL/GenBank/DDBJ whole genome shotgun (WGS) entry which is preliminary data.</text>
</comment>
<reference evidence="5 6" key="1">
    <citation type="submission" date="2024-06" db="EMBL/GenBank/DDBJ databases">
        <title>Sorghum-associated microbial communities from plants grown in Nebraska, USA.</title>
        <authorList>
            <person name="Schachtman D."/>
        </authorList>
    </citation>
    <scope>NUCLEOTIDE SEQUENCE [LARGE SCALE GENOMIC DNA]</scope>
    <source>
        <strain evidence="5 6">2709</strain>
    </source>
</reference>
<keyword evidence="6" id="KW-1185">Reference proteome</keyword>
<evidence type="ECO:0000256" key="2">
    <source>
        <dbReference type="ARBA" id="ARBA00023125"/>
    </source>
</evidence>
<dbReference type="Pfam" id="PF12833">
    <property type="entry name" value="HTH_18"/>
    <property type="match status" value="1"/>
</dbReference>
<dbReference type="EMBL" id="JBEPSH010000013">
    <property type="protein sequence ID" value="MET4580036.1"/>
    <property type="molecule type" value="Genomic_DNA"/>
</dbReference>
<dbReference type="RefSeq" id="WP_354448655.1">
    <property type="nucleotide sequence ID" value="NZ_JBEPSH010000013.1"/>
</dbReference>
<evidence type="ECO:0000313" key="5">
    <source>
        <dbReference type="EMBL" id="MET4580036.1"/>
    </source>
</evidence>
<dbReference type="SMART" id="SM00342">
    <property type="entry name" value="HTH_ARAC"/>
    <property type="match status" value="1"/>
</dbReference>
<dbReference type="PRINTS" id="PR00032">
    <property type="entry name" value="HTHARAC"/>
</dbReference>
<dbReference type="Gene3D" id="1.10.10.60">
    <property type="entry name" value="Homeodomain-like"/>
    <property type="match status" value="1"/>
</dbReference>
<evidence type="ECO:0000313" key="6">
    <source>
        <dbReference type="Proteomes" id="UP001549320"/>
    </source>
</evidence>
<protein>
    <submittedName>
        <fullName evidence="5">AraC-like DNA-binding protein</fullName>
    </submittedName>
</protein>
<dbReference type="InterPro" id="IPR020449">
    <property type="entry name" value="Tscrpt_reg_AraC-type_HTH"/>
</dbReference>
<dbReference type="InterPro" id="IPR018060">
    <property type="entry name" value="HTH_AraC"/>
</dbReference>
<accession>A0ABV2QG82</accession>
<dbReference type="PANTHER" id="PTHR46796:SF6">
    <property type="entry name" value="ARAC SUBFAMILY"/>
    <property type="match status" value="1"/>
</dbReference>
<feature type="domain" description="HTH araC/xylS-type" evidence="4">
    <location>
        <begin position="222"/>
        <end position="323"/>
    </location>
</feature>
<keyword evidence="3" id="KW-0804">Transcription</keyword>
<dbReference type="Proteomes" id="UP001549320">
    <property type="component" value="Unassembled WGS sequence"/>
</dbReference>
<evidence type="ECO:0000259" key="4">
    <source>
        <dbReference type="PROSITE" id="PS01124"/>
    </source>
</evidence>
<evidence type="ECO:0000256" key="3">
    <source>
        <dbReference type="ARBA" id="ARBA00023163"/>
    </source>
</evidence>
<keyword evidence="1" id="KW-0805">Transcription regulation</keyword>
<name>A0ABV2QG82_9BURK</name>
<dbReference type="PANTHER" id="PTHR46796">
    <property type="entry name" value="HTH-TYPE TRANSCRIPTIONAL ACTIVATOR RHAS-RELATED"/>
    <property type="match status" value="1"/>
</dbReference>
<dbReference type="InterPro" id="IPR050204">
    <property type="entry name" value="AraC_XylS_family_regulators"/>
</dbReference>
<proteinExistence type="predicted"/>
<keyword evidence="2" id="KW-0238">DNA-binding</keyword>
<dbReference type="InterPro" id="IPR009057">
    <property type="entry name" value="Homeodomain-like_sf"/>
</dbReference>